<gene>
    <name evidence="2" type="ORF">Pla52o_25650</name>
</gene>
<dbReference type="Proteomes" id="UP000316304">
    <property type="component" value="Unassembled WGS sequence"/>
</dbReference>
<sequence length="60" mass="6583">MVNAAVWGPTQSSPRGEGARPLDHAAKRRLAAELRRLVNAAKKAILRDLPQLAAVEIDRR</sequence>
<evidence type="ECO:0000313" key="3">
    <source>
        <dbReference type="Proteomes" id="UP000316304"/>
    </source>
</evidence>
<evidence type="ECO:0000313" key="2">
    <source>
        <dbReference type="EMBL" id="TWU23031.1"/>
    </source>
</evidence>
<dbReference type="AlphaFoldDB" id="A0A5C6CI68"/>
<evidence type="ECO:0000256" key="1">
    <source>
        <dbReference type="SAM" id="MobiDB-lite"/>
    </source>
</evidence>
<reference evidence="2 3" key="1">
    <citation type="submission" date="2019-02" db="EMBL/GenBank/DDBJ databases">
        <title>Deep-cultivation of Planctomycetes and their phenomic and genomic characterization uncovers novel biology.</title>
        <authorList>
            <person name="Wiegand S."/>
            <person name="Jogler M."/>
            <person name="Boedeker C."/>
            <person name="Pinto D."/>
            <person name="Vollmers J."/>
            <person name="Rivas-Marin E."/>
            <person name="Kohn T."/>
            <person name="Peeters S.H."/>
            <person name="Heuer A."/>
            <person name="Rast P."/>
            <person name="Oberbeckmann S."/>
            <person name="Bunk B."/>
            <person name="Jeske O."/>
            <person name="Meyerdierks A."/>
            <person name="Storesund J.E."/>
            <person name="Kallscheuer N."/>
            <person name="Luecker S."/>
            <person name="Lage O.M."/>
            <person name="Pohl T."/>
            <person name="Merkel B.J."/>
            <person name="Hornburger P."/>
            <person name="Mueller R.-W."/>
            <person name="Bruemmer F."/>
            <person name="Labrenz M."/>
            <person name="Spormann A.M."/>
            <person name="Op Den Camp H."/>
            <person name="Overmann J."/>
            <person name="Amann R."/>
            <person name="Jetten M.S.M."/>
            <person name="Mascher T."/>
            <person name="Medema M.H."/>
            <person name="Devos D.P."/>
            <person name="Kaster A.-K."/>
            <person name="Ovreas L."/>
            <person name="Rohde M."/>
            <person name="Galperin M.Y."/>
            <person name="Jogler C."/>
        </authorList>
    </citation>
    <scope>NUCLEOTIDE SEQUENCE [LARGE SCALE GENOMIC DNA]</scope>
    <source>
        <strain evidence="2 3">Pla52o</strain>
    </source>
</reference>
<proteinExistence type="predicted"/>
<dbReference type="EMBL" id="SJPT01000004">
    <property type="protein sequence ID" value="TWU23031.1"/>
    <property type="molecule type" value="Genomic_DNA"/>
</dbReference>
<comment type="caution">
    <text evidence="2">The sequence shown here is derived from an EMBL/GenBank/DDBJ whole genome shotgun (WGS) entry which is preliminary data.</text>
</comment>
<keyword evidence="3" id="KW-1185">Reference proteome</keyword>
<protein>
    <submittedName>
        <fullName evidence="2">Uncharacterized protein</fullName>
    </submittedName>
</protein>
<name>A0A5C6CI68_9BACT</name>
<organism evidence="2 3">
    <name type="scientific">Novipirellula galeiformis</name>
    <dbReference type="NCBI Taxonomy" id="2528004"/>
    <lineage>
        <taxon>Bacteria</taxon>
        <taxon>Pseudomonadati</taxon>
        <taxon>Planctomycetota</taxon>
        <taxon>Planctomycetia</taxon>
        <taxon>Pirellulales</taxon>
        <taxon>Pirellulaceae</taxon>
        <taxon>Novipirellula</taxon>
    </lineage>
</organism>
<accession>A0A5C6CI68</accession>
<feature type="region of interest" description="Disordered" evidence="1">
    <location>
        <begin position="1"/>
        <end position="23"/>
    </location>
</feature>